<dbReference type="GO" id="GO:0004096">
    <property type="term" value="F:catalase activity"/>
    <property type="evidence" value="ECO:0007669"/>
    <property type="project" value="UniProtKB-EC"/>
</dbReference>
<comment type="similarity">
    <text evidence="5">Belongs to the SLC29A/ENT transporter (TC 2.A.57) family.</text>
</comment>
<evidence type="ECO:0000256" key="6">
    <source>
        <dbReference type="ARBA" id="ARBA00012314"/>
    </source>
</evidence>
<dbReference type="InterPro" id="IPR036259">
    <property type="entry name" value="MFS_trans_sf"/>
</dbReference>
<dbReference type="GO" id="GO:0046872">
    <property type="term" value="F:metal ion binding"/>
    <property type="evidence" value="ECO:0007669"/>
    <property type="project" value="UniProtKB-KW"/>
</dbReference>
<proteinExistence type="inferred from homology"/>
<evidence type="ECO:0000313" key="21">
    <source>
        <dbReference type="EMBL" id="KAK4231512.1"/>
    </source>
</evidence>
<dbReference type="Pfam" id="PF06628">
    <property type="entry name" value="Catalase-rel"/>
    <property type="match status" value="1"/>
</dbReference>
<dbReference type="GO" id="GO:0042744">
    <property type="term" value="P:hydrogen peroxide catabolic process"/>
    <property type="evidence" value="ECO:0007669"/>
    <property type="project" value="UniProtKB-KW"/>
</dbReference>
<evidence type="ECO:0000256" key="1">
    <source>
        <dbReference type="ARBA" id="ARBA00001971"/>
    </source>
</evidence>
<dbReference type="AlphaFoldDB" id="A0AAN7H582"/>
<sequence length="1173" mass="128356">MHSSSSSFKALLTLASLALSQAACPFADPAAFAKRDEAPPADDHHLNQYHVNDGEGSFMTSDVGGPIADQDSLRAGRRGSTLLEDFIFRQKLQHFDHERVSCRSDDLSFVPERVVHARGAGAHGVFTSYADWSNLTAANFLSEAGKETPVFVRFSTVAGFRGSADTARDVHGFATRFYTDEGNFDIVGNNIPVFFIQDAIRFPDLIHSVKPEPNREIPQAATAHDSAWDFFSQQPSTMHTLFWAMAGNGIPRSYRHMDGFGVHTFRFVKDDGSTKLIKWHFKTKQGKASLVWEEAQVLAGKNADFHRQDLWDAIESGNGPEWELAVQVVDEDKALAFGFDLLDPTKIIPEELAPLVPLGIMKLNRNPTNYFAETEQSAFQPGHVVRGVDFTEDPLLQGRLFSYLDTQMNRHGGPNFEQVPINMPKRGVPIHNNNRDGFGQNFIHTNNYHYTPNTLNGGYPQQANQTHGRGFFTAPGRTVAGGNLVRELSPTFDDHWSQARLFLNSLTPVEQQFVINAIRFEASHLTNEQVKKNVLIQLNRVSNDVAKRVAVALGLDAPAPDPTFYHNNVTAGLSIFNETLPTIKTLRVGILVTTGNQASLDQAAALKGKLAADGLVVTVVAETLKAGVVDQTYSAADATGFDGVIIADGAEGLFDGSKKSPLYPAGRPGQIVVDGYRWGKPVGALGNAKGALESVNIPTENAAGVVLSGDVDGFVGGFEDALKADPNEYAPLTDDESMTQQGSIYEDEQAPFSWLEYSIFALIGMAMLWAWNMFLAAAPYFQSRFESDPWILANSQSAILTVSTLTNLLAMLILTNIQSSANYPFRINLALLLNALVFGFLTISTSYFLDSSPGTYFVFLLLMVCVTACASGLMQNGAFSFAASFGRTEYTQAIMAGQGVAGILPPLTQTLSYLAFAPSTSSPDPSASTEKEEQESSTAAFIYFLTAVIISIITLVAFVPLVTRHNRLIEHRLSVEQDLSQSVTSIEDAERASRRYVSIPTLFRKLKWVSASVFMSFVVTMFFPVFTAKILSVKTDDPESPRIFEPGAFIPLGFFFWNLGDLTGRVSTMLPFSLRHRPKWLFGISMMRWLFLPLYLLCNIGGKGAVVRSDLFYLVVVQVPFGLTNGWLGSSAMMAAGEWVSEWEREAAGGFMGMCLVAGLSVGSLLSFSVAGI</sequence>
<keyword evidence="12 18" id="KW-1133">Transmembrane helix</keyword>
<evidence type="ECO:0000256" key="3">
    <source>
        <dbReference type="ARBA" id="ARBA00004141"/>
    </source>
</evidence>
<keyword evidence="8" id="KW-0575">Peroxidase</keyword>
<evidence type="ECO:0000256" key="19">
    <source>
        <dbReference type="SAM" id="SignalP"/>
    </source>
</evidence>
<dbReference type="Pfam" id="PF00199">
    <property type="entry name" value="Catalase"/>
    <property type="match status" value="1"/>
</dbReference>
<evidence type="ECO:0000259" key="20">
    <source>
        <dbReference type="SMART" id="SM01060"/>
    </source>
</evidence>
<dbReference type="Gene3D" id="3.40.50.880">
    <property type="match status" value="1"/>
</dbReference>
<organism evidence="21 22">
    <name type="scientific">Podospora fimiseda</name>
    <dbReference type="NCBI Taxonomy" id="252190"/>
    <lineage>
        <taxon>Eukaryota</taxon>
        <taxon>Fungi</taxon>
        <taxon>Dikarya</taxon>
        <taxon>Ascomycota</taxon>
        <taxon>Pezizomycotina</taxon>
        <taxon>Sordariomycetes</taxon>
        <taxon>Sordariomycetidae</taxon>
        <taxon>Sordariales</taxon>
        <taxon>Podosporaceae</taxon>
        <taxon>Podospora</taxon>
    </lineage>
</organism>
<dbReference type="InterPro" id="IPR002259">
    <property type="entry name" value="Eqnu_transpt"/>
</dbReference>
<feature type="chain" id="PRO_5042891676" description="catalase" evidence="19">
    <location>
        <begin position="23"/>
        <end position="1173"/>
    </location>
</feature>
<comment type="cofactor">
    <cofactor evidence="1">
        <name>heme</name>
        <dbReference type="ChEBI" id="CHEBI:30413"/>
    </cofactor>
</comment>
<feature type="transmembrane region" description="Helical" evidence="18">
    <location>
        <begin position="1148"/>
        <end position="1171"/>
    </location>
</feature>
<feature type="transmembrane region" description="Helical" evidence="18">
    <location>
        <begin position="1110"/>
        <end position="1128"/>
    </location>
</feature>
<dbReference type="InterPro" id="IPR002226">
    <property type="entry name" value="Catalase_haem_BS"/>
</dbReference>
<evidence type="ECO:0000256" key="11">
    <source>
        <dbReference type="ARBA" id="ARBA00022723"/>
    </source>
</evidence>
<dbReference type="Pfam" id="PF01733">
    <property type="entry name" value="Nucleoside_tran"/>
    <property type="match status" value="1"/>
</dbReference>
<feature type="transmembrane region" description="Helical" evidence="18">
    <location>
        <begin position="754"/>
        <end position="777"/>
    </location>
</feature>
<dbReference type="SMART" id="SM01060">
    <property type="entry name" value="Catalase"/>
    <property type="match status" value="1"/>
</dbReference>
<comment type="similarity">
    <text evidence="4">Belongs to the catalase family.</text>
</comment>
<feature type="transmembrane region" description="Helical" evidence="18">
    <location>
        <begin position="1080"/>
        <end position="1098"/>
    </location>
</feature>
<keyword evidence="13" id="KW-0560">Oxidoreductase</keyword>
<feature type="transmembrane region" description="Helical" evidence="18">
    <location>
        <begin position="856"/>
        <end position="874"/>
    </location>
</feature>
<feature type="transmembrane region" description="Helical" evidence="18">
    <location>
        <begin position="798"/>
        <end position="817"/>
    </location>
</feature>
<reference evidence="21" key="2">
    <citation type="submission" date="2023-05" db="EMBL/GenBank/DDBJ databases">
        <authorList>
            <consortium name="Lawrence Berkeley National Laboratory"/>
            <person name="Steindorff A."/>
            <person name="Hensen N."/>
            <person name="Bonometti L."/>
            <person name="Westerberg I."/>
            <person name="Brannstrom I.O."/>
            <person name="Guillou S."/>
            <person name="Cros-Aarteil S."/>
            <person name="Calhoun S."/>
            <person name="Haridas S."/>
            <person name="Kuo A."/>
            <person name="Mondo S."/>
            <person name="Pangilinan J."/>
            <person name="Riley R."/>
            <person name="Labutti K."/>
            <person name="Andreopoulos B."/>
            <person name="Lipzen A."/>
            <person name="Chen C."/>
            <person name="Yanf M."/>
            <person name="Daum C."/>
            <person name="Ng V."/>
            <person name="Clum A."/>
            <person name="Ohm R."/>
            <person name="Martin F."/>
            <person name="Silar P."/>
            <person name="Natvig D."/>
            <person name="Lalanne C."/>
            <person name="Gautier V."/>
            <person name="Ament-Velasquez S.L."/>
            <person name="Kruys A."/>
            <person name="Hutchinson M.I."/>
            <person name="Powell A.J."/>
            <person name="Barry K."/>
            <person name="Miller A.N."/>
            <person name="Grigoriev I.V."/>
            <person name="Debuchy R."/>
            <person name="Gladieux P."/>
            <person name="Thoren M.H."/>
            <person name="Johannesson H."/>
        </authorList>
    </citation>
    <scope>NUCLEOTIDE SEQUENCE</scope>
    <source>
        <strain evidence="21">CBS 990.96</strain>
    </source>
</reference>
<comment type="catalytic activity">
    <reaction evidence="17">
        <text>2 H2O2 = O2 + 2 H2O</text>
        <dbReference type="Rhea" id="RHEA:20309"/>
        <dbReference type="ChEBI" id="CHEBI:15377"/>
        <dbReference type="ChEBI" id="CHEBI:15379"/>
        <dbReference type="ChEBI" id="CHEBI:16240"/>
        <dbReference type="EC" id="1.11.1.6"/>
    </reaction>
</comment>
<evidence type="ECO:0000256" key="15">
    <source>
        <dbReference type="ARBA" id="ARBA00023136"/>
    </source>
</evidence>
<keyword evidence="7" id="KW-0813">Transport</keyword>
<dbReference type="GO" id="GO:0005829">
    <property type="term" value="C:cytosol"/>
    <property type="evidence" value="ECO:0007669"/>
    <property type="project" value="TreeGrafter"/>
</dbReference>
<dbReference type="PROSITE" id="PS51402">
    <property type="entry name" value="CATALASE_3"/>
    <property type="match status" value="1"/>
</dbReference>
<feature type="transmembrane region" description="Helical" evidence="18">
    <location>
        <begin position="938"/>
        <end position="962"/>
    </location>
</feature>
<dbReference type="PANTHER" id="PTHR42821:SF3">
    <property type="entry name" value="CATALASE B"/>
    <property type="match status" value="1"/>
</dbReference>
<evidence type="ECO:0000313" key="22">
    <source>
        <dbReference type="Proteomes" id="UP001301958"/>
    </source>
</evidence>
<feature type="transmembrane region" description="Helical" evidence="18">
    <location>
        <begin position="1008"/>
        <end position="1031"/>
    </location>
</feature>
<dbReference type="InterPro" id="IPR043156">
    <property type="entry name" value="Catalase_clade2_helical"/>
</dbReference>
<dbReference type="PANTHER" id="PTHR42821">
    <property type="entry name" value="CATALASE"/>
    <property type="match status" value="1"/>
</dbReference>
<dbReference type="FunFam" id="1.20.1370.20:FF:000001">
    <property type="entry name" value="Catalase HPII"/>
    <property type="match status" value="1"/>
</dbReference>
<dbReference type="InterPro" id="IPR029062">
    <property type="entry name" value="Class_I_gatase-like"/>
</dbReference>
<dbReference type="Pfam" id="PF18011">
    <property type="entry name" value="Catalase_C"/>
    <property type="match status" value="1"/>
</dbReference>
<evidence type="ECO:0000256" key="12">
    <source>
        <dbReference type="ARBA" id="ARBA00022989"/>
    </source>
</evidence>
<keyword evidence="22" id="KW-1185">Reference proteome</keyword>
<keyword evidence="16" id="KW-0376">Hydrogen peroxide</keyword>
<dbReference type="InterPro" id="IPR010582">
    <property type="entry name" value="Catalase_immune_responsive"/>
</dbReference>
<dbReference type="PROSITE" id="PS00437">
    <property type="entry name" value="CATALASE_1"/>
    <property type="match status" value="1"/>
</dbReference>
<dbReference type="InterPro" id="IPR018028">
    <property type="entry name" value="Catalase"/>
</dbReference>
<keyword evidence="10 18" id="KW-0812">Transmembrane</keyword>
<evidence type="ECO:0000256" key="18">
    <source>
        <dbReference type="SAM" id="Phobius"/>
    </source>
</evidence>
<dbReference type="GO" id="GO:0020037">
    <property type="term" value="F:heme binding"/>
    <property type="evidence" value="ECO:0007669"/>
    <property type="project" value="InterPro"/>
</dbReference>
<evidence type="ECO:0000256" key="14">
    <source>
        <dbReference type="ARBA" id="ARBA00023004"/>
    </source>
</evidence>
<dbReference type="InterPro" id="IPR041399">
    <property type="entry name" value="Catalase_large_C"/>
</dbReference>
<dbReference type="InterPro" id="IPR024712">
    <property type="entry name" value="Catalase_clade2"/>
</dbReference>
<evidence type="ECO:0000256" key="17">
    <source>
        <dbReference type="ARBA" id="ARBA00049254"/>
    </source>
</evidence>
<feature type="domain" description="Catalase core" evidence="20">
    <location>
        <begin position="60"/>
        <end position="459"/>
    </location>
</feature>
<evidence type="ECO:0000256" key="9">
    <source>
        <dbReference type="ARBA" id="ARBA00022617"/>
    </source>
</evidence>
<evidence type="ECO:0000256" key="4">
    <source>
        <dbReference type="ARBA" id="ARBA00005329"/>
    </source>
</evidence>
<evidence type="ECO:0000256" key="5">
    <source>
        <dbReference type="ARBA" id="ARBA00007965"/>
    </source>
</evidence>
<keyword evidence="14" id="KW-0408">Iron</keyword>
<name>A0AAN7H582_9PEZI</name>
<dbReference type="Gene3D" id="1.20.1370.20">
    <property type="match status" value="1"/>
</dbReference>
<comment type="subcellular location">
    <subcellularLocation>
        <location evidence="3">Membrane</location>
        <topology evidence="3">Multi-pass membrane protein</topology>
    </subcellularLocation>
</comment>
<feature type="signal peptide" evidence="19">
    <location>
        <begin position="1"/>
        <end position="22"/>
    </location>
</feature>
<dbReference type="GO" id="GO:0016020">
    <property type="term" value="C:membrane"/>
    <property type="evidence" value="ECO:0007669"/>
    <property type="project" value="UniProtKB-SubCell"/>
</dbReference>
<keyword evidence="15 18" id="KW-0472">Membrane</keyword>
<evidence type="ECO:0000256" key="13">
    <source>
        <dbReference type="ARBA" id="ARBA00023002"/>
    </source>
</evidence>
<keyword evidence="19" id="KW-0732">Signal</keyword>
<keyword evidence="9" id="KW-0349">Heme</keyword>
<comment type="caution">
    <text evidence="21">The sequence shown here is derived from an EMBL/GenBank/DDBJ whole genome shotgun (WGS) entry which is preliminary data.</text>
</comment>
<dbReference type="FunFam" id="2.40.180.10:FF:000003">
    <property type="entry name" value="Catalase"/>
    <property type="match status" value="1"/>
</dbReference>
<dbReference type="SUPFAM" id="SSF103473">
    <property type="entry name" value="MFS general substrate transporter"/>
    <property type="match status" value="1"/>
</dbReference>
<feature type="transmembrane region" description="Helical" evidence="18">
    <location>
        <begin position="829"/>
        <end position="849"/>
    </location>
</feature>
<dbReference type="CDD" id="cd03132">
    <property type="entry name" value="GATase1_catalase"/>
    <property type="match status" value="1"/>
</dbReference>
<evidence type="ECO:0000256" key="7">
    <source>
        <dbReference type="ARBA" id="ARBA00022448"/>
    </source>
</evidence>
<dbReference type="GO" id="GO:0006979">
    <property type="term" value="P:response to oxidative stress"/>
    <property type="evidence" value="ECO:0007669"/>
    <property type="project" value="InterPro"/>
</dbReference>
<accession>A0AAN7H582</accession>
<dbReference type="GO" id="GO:0005337">
    <property type="term" value="F:nucleoside transmembrane transporter activity"/>
    <property type="evidence" value="ECO:0007669"/>
    <property type="project" value="InterPro"/>
</dbReference>
<reference evidence="21" key="1">
    <citation type="journal article" date="2023" name="Mol. Phylogenet. Evol.">
        <title>Genome-scale phylogeny and comparative genomics of the fungal order Sordariales.</title>
        <authorList>
            <person name="Hensen N."/>
            <person name="Bonometti L."/>
            <person name="Westerberg I."/>
            <person name="Brannstrom I.O."/>
            <person name="Guillou S."/>
            <person name="Cros-Aarteil S."/>
            <person name="Calhoun S."/>
            <person name="Haridas S."/>
            <person name="Kuo A."/>
            <person name="Mondo S."/>
            <person name="Pangilinan J."/>
            <person name="Riley R."/>
            <person name="LaButti K."/>
            <person name="Andreopoulos B."/>
            <person name="Lipzen A."/>
            <person name="Chen C."/>
            <person name="Yan M."/>
            <person name="Daum C."/>
            <person name="Ng V."/>
            <person name="Clum A."/>
            <person name="Steindorff A."/>
            <person name="Ohm R.A."/>
            <person name="Martin F."/>
            <person name="Silar P."/>
            <person name="Natvig D.O."/>
            <person name="Lalanne C."/>
            <person name="Gautier V."/>
            <person name="Ament-Velasquez S.L."/>
            <person name="Kruys A."/>
            <person name="Hutchinson M.I."/>
            <person name="Powell A.J."/>
            <person name="Barry K."/>
            <person name="Miller A.N."/>
            <person name="Grigoriev I.V."/>
            <person name="Debuchy R."/>
            <person name="Gladieux P."/>
            <person name="Hiltunen Thoren M."/>
            <person name="Johannesson H."/>
        </authorList>
    </citation>
    <scope>NUCLEOTIDE SEQUENCE</scope>
    <source>
        <strain evidence="21">CBS 990.96</strain>
    </source>
</reference>
<dbReference type="InterPro" id="IPR011614">
    <property type="entry name" value="Catalase_core"/>
</dbReference>
<dbReference type="PRINTS" id="PR00067">
    <property type="entry name" value="CATALASE"/>
</dbReference>
<protein>
    <recommendedName>
        <fullName evidence="6">catalase</fullName>
        <ecNumber evidence="6">1.11.1.6</ecNumber>
    </recommendedName>
</protein>
<evidence type="ECO:0000256" key="16">
    <source>
        <dbReference type="ARBA" id="ARBA00023324"/>
    </source>
</evidence>
<keyword evidence="11" id="KW-0479">Metal-binding</keyword>
<dbReference type="InterPro" id="IPR020835">
    <property type="entry name" value="Catalase_sf"/>
</dbReference>
<evidence type="ECO:0000256" key="2">
    <source>
        <dbReference type="ARBA" id="ARBA00003918"/>
    </source>
</evidence>
<dbReference type="SUPFAM" id="SSF56634">
    <property type="entry name" value="Heme-dependent catalase-like"/>
    <property type="match status" value="1"/>
</dbReference>
<comment type="function">
    <text evidence="2">Occurs in almost all aerobically respiring organisms and serves to protect cells from the toxic effects of hydrogen peroxide.</text>
</comment>
<dbReference type="Proteomes" id="UP001301958">
    <property type="component" value="Unassembled WGS sequence"/>
</dbReference>
<dbReference type="EMBL" id="MU865292">
    <property type="protein sequence ID" value="KAK4231512.1"/>
    <property type="molecule type" value="Genomic_DNA"/>
</dbReference>
<dbReference type="EC" id="1.11.1.6" evidence="6"/>
<evidence type="ECO:0000256" key="8">
    <source>
        <dbReference type="ARBA" id="ARBA00022559"/>
    </source>
</evidence>
<evidence type="ECO:0000256" key="10">
    <source>
        <dbReference type="ARBA" id="ARBA00022692"/>
    </source>
</evidence>
<dbReference type="Gene3D" id="2.40.180.10">
    <property type="entry name" value="Catalase core domain"/>
    <property type="match status" value="1"/>
</dbReference>
<gene>
    <name evidence="21" type="ORF">QBC38DRAFT_533514</name>
</gene>